<feature type="compositionally biased region" description="Polar residues" evidence="1">
    <location>
        <begin position="116"/>
        <end position="135"/>
    </location>
</feature>
<dbReference type="Proteomes" id="UP000654075">
    <property type="component" value="Unassembled WGS sequence"/>
</dbReference>
<feature type="non-terminal residue" evidence="2">
    <location>
        <position position="1"/>
    </location>
</feature>
<dbReference type="EMBL" id="CAJNNV010033135">
    <property type="protein sequence ID" value="CAE8642239.1"/>
    <property type="molecule type" value="Genomic_DNA"/>
</dbReference>
<evidence type="ECO:0000256" key="1">
    <source>
        <dbReference type="SAM" id="MobiDB-lite"/>
    </source>
</evidence>
<reference evidence="2" key="1">
    <citation type="submission" date="2021-02" db="EMBL/GenBank/DDBJ databases">
        <authorList>
            <person name="Dougan E. K."/>
            <person name="Rhodes N."/>
            <person name="Thang M."/>
            <person name="Chan C."/>
        </authorList>
    </citation>
    <scope>NUCLEOTIDE SEQUENCE</scope>
</reference>
<evidence type="ECO:0000313" key="3">
    <source>
        <dbReference type="Proteomes" id="UP000654075"/>
    </source>
</evidence>
<feature type="non-terminal residue" evidence="2">
    <location>
        <position position="146"/>
    </location>
</feature>
<protein>
    <submittedName>
        <fullName evidence="2">Uncharacterized protein</fullName>
    </submittedName>
</protein>
<sequence length="146" mass="15403">GCLSGLRALLPASLSRRLELPSCAEGEPQAEVCDEHGSASSSDVGLAASREAELEARVAAALAPHLQSLEDTIASELQSAMKRLMKVQVVRQATKRSSWGGWNGAKSEAHFARARASSTDESALPVSRQQESSSEGVLGESREGEE</sequence>
<evidence type="ECO:0000313" key="2">
    <source>
        <dbReference type="EMBL" id="CAE8642239.1"/>
    </source>
</evidence>
<proteinExistence type="predicted"/>
<feature type="region of interest" description="Disordered" evidence="1">
    <location>
        <begin position="28"/>
        <end position="47"/>
    </location>
</feature>
<keyword evidence="3" id="KW-1185">Reference proteome</keyword>
<organism evidence="2 3">
    <name type="scientific">Polarella glacialis</name>
    <name type="common">Dinoflagellate</name>
    <dbReference type="NCBI Taxonomy" id="89957"/>
    <lineage>
        <taxon>Eukaryota</taxon>
        <taxon>Sar</taxon>
        <taxon>Alveolata</taxon>
        <taxon>Dinophyceae</taxon>
        <taxon>Suessiales</taxon>
        <taxon>Suessiaceae</taxon>
        <taxon>Polarella</taxon>
    </lineage>
</organism>
<dbReference type="AlphaFoldDB" id="A0A813HXG8"/>
<accession>A0A813HXG8</accession>
<gene>
    <name evidence="2" type="ORF">PGLA1383_LOCUS56763</name>
</gene>
<comment type="caution">
    <text evidence="2">The sequence shown here is derived from an EMBL/GenBank/DDBJ whole genome shotgun (WGS) entry which is preliminary data.</text>
</comment>
<name>A0A813HXG8_POLGL</name>
<feature type="region of interest" description="Disordered" evidence="1">
    <location>
        <begin position="96"/>
        <end position="146"/>
    </location>
</feature>